<accession>A0A9D0Z8D0</accession>
<sequence length="398" mass="44628">MRIALFTDSYYPEINGVANSVYTLYHGLAARGHEVHVFAPRSKLPGAESDPRVHYLPSLPLVLLRDRNLSMFGPLLVRRLRRLRVDVVHTNSEFAAGYLGRLVAHGAPCASVHTYHTVWEDYTYYVTHGHGDRQARFLAQKYSRLFCNRCDRIIAPSQKIEDLLRRYGVRIPIDIVPSGMDLRRFDPALRDEADRQALRAECGVRPGERVLLSIGRISKEKNLDQVVRVFSRLLAFAPDARLVLLGEGPWIEPLRQLAERLGCLERVSFPGPRPYAQIHRYYAIGDAFVSASHSETQGLTYIEALASGLCLVAYDDPCLRGVVRDGENGLLFPDDDDAMLAALQRALGPDGRALAQAAPPSVERFSKEAFVRAVERVYEDAIRAAAARRARWDAGEEP</sequence>
<evidence type="ECO:0000259" key="1">
    <source>
        <dbReference type="Pfam" id="PF00534"/>
    </source>
</evidence>
<protein>
    <submittedName>
        <fullName evidence="3">Glycosyltransferase</fullName>
    </submittedName>
</protein>
<organism evidence="3 4">
    <name type="scientific">Candidatus Onthenecus intestinigallinarum</name>
    <dbReference type="NCBI Taxonomy" id="2840875"/>
    <lineage>
        <taxon>Bacteria</taxon>
        <taxon>Bacillati</taxon>
        <taxon>Bacillota</taxon>
        <taxon>Clostridia</taxon>
        <taxon>Eubacteriales</taxon>
        <taxon>Candidatus Onthenecus</taxon>
    </lineage>
</organism>
<dbReference type="InterPro" id="IPR028098">
    <property type="entry name" value="Glyco_trans_4-like_N"/>
</dbReference>
<dbReference type="Proteomes" id="UP000886887">
    <property type="component" value="Unassembled WGS sequence"/>
</dbReference>
<reference evidence="3" key="2">
    <citation type="journal article" date="2021" name="PeerJ">
        <title>Extensive microbial diversity within the chicken gut microbiome revealed by metagenomics and culture.</title>
        <authorList>
            <person name="Gilroy R."/>
            <person name="Ravi A."/>
            <person name="Getino M."/>
            <person name="Pursley I."/>
            <person name="Horton D.L."/>
            <person name="Alikhan N.F."/>
            <person name="Baker D."/>
            <person name="Gharbi K."/>
            <person name="Hall N."/>
            <person name="Watson M."/>
            <person name="Adriaenssens E.M."/>
            <person name="Foster-Nyarko E."/>
            <person name="Jarju S."/>
            <person name="Secka A."/>
            <person name="Antonio M."/>
            <person name="Oren A."/>
            <person name="Chaudhuri R.R."/>
            <person name="La Ragione R."/>
            <person name="Hildebrand F."/>
            <person name="Pallen M.J."/>
        </authorList>
    </citation>
    <scope>NUCLEOTIDE SEQUENCE</scope>
    <source>
        <strain evidence="3">ChiSxjej2B14-6234</strain>
    </source>
</reference>
<name>A0A9D0Z8D0_9FIRM</name>
<evidence type="ECO:0000259" key="2">
    <source>
        <dbReference type="Pfam" id="PF13439"/>
    </source>
</evidence>
<dbReference type="Pfam" id="PF00534">
    <property type="entry name" value="Glycos_transf_1"/>
    <property type="match status" value="1"/>
</dbReference>
<dbReference type="EMBL" id="DVFJ01000005">
    <property type="protein sequence ID" value="HIQ70853.1"/>
    <property type="molecule type" value="Genomic_DNA"/>
</dbReference>
<dbReference type="InterPro" id="IPR050194">
    <property type="entry name" value="Glycosyltransferase_grp1"/>
</dbReference>
<dbReference type="SUPFAM" id="SSF53756">
    <property type="entry name" value="UDP-Glycosyltransferase/glycogen phosphorylase"/>
    <property type="match status" value="1"/>
</dbReference>
<comment type="caution">
    <text evidence="3">The sequence shown here is derived from an EMBL/GenBank/DDBJ whole genome shotgun (WGS) entry which is preliminary data.</text>
</comment>
<gene>
    <name evidence="3" type="ORF">IAB73_01385</name>
</gene>
<dbReference type="PANTHER" id="PTHR45947:SF3">
    <property type="entry name" value="SULFOQUINOVOSYL TRANSFERASE SQD2"/>
    <property type="match status" value="1"/>
</dbReference>
<evidence type="ECO:0000313" key="4">
    <source>
        <dbReference type="Proteomes" id="UP000886887"/>
    </source>
</evidence>
<dbReference type="PANTHER" id="PTHR45947">
    <property type="entry name" value="SULFOQUINOVOSYL TRANSFERASE SQD2"/>
    <property type="match status" value="1"/>
</dbReference>
<dbReference type="GO" id="GO:0016757">
    <property type="term" value="F:glycosyltransferase activity"/>
    <property type="evidence" value="ECO:0007669"/>
    <property type="project" value="InterPro"/>
</dbReference>
<evidence type="ECO:0000313" key="3">
    <source>
        <dbReference type="EMBL" id="HIQ70853.1"/>
    </source>
</evidence>
<dbReference type="Pfam" id="PF13439">
    <property type="entry name" value="Glyco_transf_4"/>
    <property type="match status" value="1"/>
</dbReference>
<dbReference type="InterPro" id="IPR001296">
    <property type="entry name" value="Glyco_trans_1"/>
</dbReference>
<feature type="domain" description="Glycosyl transferase family 1" evidence="1">
    <location>
        <begin position="195"/>
        <end position="343"/>
    </location>
</feature>
<proteinExistence type="predicted"/>
<feature type="domain" description="Glycosyltransferase subfamily 4-like N-terminal" evidence="2">
    <location>
        <begin position="14"/>
        <end position="184"/>
    </location>
</feature>
<dbReference type="AlphaFoldDB" id="A0A9D0Z8D0"/>
<dbReference type="Gene3D" id="3.40.50.2000">
    <property type="entry name" value="Glycogen Phosphorylase B"/>
    <property type="match status" value="2"/>
</dbReference>
<reference evidence="3" key="1">
    <citation type="submission" date="2020-10" db="EMBL/GenBank/DDBJ databases">
        <authorList>
            <person name="Gilroy R."/>
        </authorList>
    </citation>
    <scope>NUCLEOTIDE SEQUENCE</scope>
    <source>
        <strain evidence="3">ChiSxjej2B14-6234</strain>
    </source>
</reference>